<dbReference type="SUPFAM" id="SSF52047">
    <property type="entry name" value="RNI-like"/>
    <property type="match status" value="1"/>
</dbReference>
<reference evidence="1" key="1">
    <citation type="submission" date="2016-12" db="EMBL/GenBank/DDBJ databases">
        <title>An insight into the sialome and mialome of the sand fly, Nyssomyia neivai.</title>
        <authorList>
            <person name="Sebastian V."/>
            <person name="Goulart T.M."/>
            <person name="Oliveira W."/>
            <person name="Calvo E."/>
            <person name="Oliveira L.F."/>
            <person name="Pinto M.C."/>
            <person name="Rosselino A.M."/>
            <person name="Ribeiro J.M."/>
        </authorList>
    </citation>
    <scope>NUCLEOTIDE SEQUENCE</scope>
</reference>
<dbReference type="GO" id="GO:0006913">
    <property type="term" value="P:nucleocytoplasmic transport"/>
    <property type="evidence" value="ECO:0007669"/>
    <property type="project" value="TreeGrafter"/>
</dbReference>
<evidence type="ECO:0000313" key="1">
    <source>
        <dbReference type="EMBL" id="JAV07480.1"/>
    </source>
</evidence>
<dbReference type="GO" id="GO:0005634">
    <property type="term" value="C:nucleus"/>
    <property type="evidence" value="ECO:0007669"/>
    <property type="project" value="TreeGrafter"/>
</dbReference>
<dbReference type="Gene3D" id="3.80.10.10">
    <property type="entry name" value="Ribonuclease Inhibitor"/>
    <property type="match status" value="1"/>
</dbReference>
<accession>A0A1L8DMB9</accession>
<dbReference type="AlphaFoldDB" id="A0A1L8DMB9"/>
<dbReference type="GO" id="GO:0031267">
    <property type="term" value="F:small GTPase binding"/>
    <property type="evidence" value="ECO:0007669"/>
    <property type="project" value="TreeGrafter"/>
</dbReference>
<organism evidence="1">
    <name type="scientific">Nyssomyia neivai</name>
    <dbReference type="NCBI Taxonomy" id="330878"/>
    <lineage>
        <taxon>Eukaryota</taxon>
        <taxon>Metazoa</taxon>
        <taxon>Ecdysozoa</taxon>
        <taxon>Arthropoda</taxon>
        <taxon>Hexapoda</taxon>
        <taxon>Insecta</taxon>
        <taxon>Pterygota</taxon>
        <taxon>Neoptera</taxon>
        <taxon>Endopterygota</taxon>
        <taxon>Diptera</taxon>
        <taxon>Nematocera</taxon>
        <taxon>Psychodoidea</taxon>
        <taxon>Psychodidae</taxon>
        <taxon>Nyssomyia</taxon>
    </lineage>
</organism>
<dbReference type="InterPro" id="IPR001611">
    <property type="entry name" value="Leu-rich_rpt"/>
</dbReference>
<dbReference type="GO" id="GO:0005829">
    <property type="term" value="C:cytosol"/>
    <property type="evidence" value="ECO:0007669"/>
    <property type="project" value="TreeGrafter"/>
</dbReference>
<dbReference type="InterPro" id="IPR032675">
    <property type="entry name" value="LRR_dom_sf"/>
</dbReference>
<proteinExistence type="predicted"/>
<dbReference type="SMART" id="SM00368">
    <property type="entry name" value="LRR_RI"/>
    <property type="match status" value="3"/>
</dbReference>
<dbReference type="InterPro" id="IPR027038">
    <property type="entry name" value="RanGap"/>
</dbReference>
<dbReference type="GO" id="GO:0048471">
    <property type="term" value="C:perinuclear region of cytoplasm"/>
    <property type="evidence" value="ECO:0007669"/>
    <property type="project" value="TreeGrafter"/>
</dbReference>
<name>A0A1L8DMB9_9DIPT</name>
<dbReference type="Pfam" id="PF13516">
    <property type="entry name" value="LRR_6"/>
    <property type="match status" value="2"/>
</dbReference>
<dbReference type="EMBL" id="GFDF01006604">
    <property type="protein sequence ID" value="JAV07480.1"/>
    <property type="molecule type" value="Transcribed_RNA"/>
</dbReference>
<sequence>MKYPNTVDRNALKAYIDVRVVRRQKPQNGLNSLDLKWNSDTPEPLKILCIQALAENWTAIPVYSEVIFSVDRNYLLDILSLNIPVADLSAKIQDDIFWERFFMSKWPQCCPQDKSRRWIKAFMEKYLAEKLENMKIDEYEEESLGQLLELCAPHVENLILNQLQPTMSPDPDHNDHVIPLNVVLSSLQELRKLDLTFDIKNVGTSFYLGCANISTNDIKRLTEGLAKCFELQDFRLHSSKLDAETLKLLAVALDKGCPNLEILSLPHCRFGDAGLVAFIEALGSDSLPNIHTLVLTNNFLSFEGILDLSTVIKRRKIQKLDLRLNPIKTNGAHAILGILKDIPIKELNLSCCSLDSEIEFLLLKALKECKSLEKLNLSVNRFTHELGENIMEIMPKITNLLEFDLRNTDVSTISRMIIDDYVLKNRLRKNKN</sequence>
<dbReference type="GO" id="GO:0005096">
    <property type="term" value="F:GTPase activator activity"/>
    <property type="evidence" value="ECO:0007669"/>
    <property type="project" value="InterPro"/>
</dbReference>
<dbReference type="PANTHER" id="PTHR24113:SF15">
    <property type="entry name" value="NACHT DOMAIN-CONTAINING PROTEIN"/>
    <property type="match status" value="1"/>
</dbReference>
<dbReference type="PANTHER" id="PTHR24113">
    <property type="entry name" value="RAN GTPASE-ACTIVATING PROTEIN 1"/>
    <property type="match status" value="1"/>
</dbReference>
<protein>
    <submittedName>
        <fullName evidence="1">Putative ran gtpase-activating protein</fullName>
    </submittedName>
</protein>